<dbReference type="Ensembl" id="ENSSLUT00000056484.1">
    <property type="protein sequence ID" value="ENSSLUP00000054875.1"/>
    <property type="gene ID" value="ENSSLUG00000023700.1"/>
</dbReference>
<feature type="transmembrane region" description="Helical" evidence="2">
    <location>
        <begin position="150"/>
        <end position="172"/>
    </location>
</feature>
<gene>
    <name evidence="4" type="primary">si:ch211-105j21.9</name>
</gene>
<evidence type="ECO:0000256" key="1">
    <source>
        <dbReference type="SAM" id="MobiDB-lite"/>
    </source>
</evidence>
<evidence type="ECO:0000313" key="5">
    <source>
        <dbReference type="Proteomes" id="UP000694568"/>
    </source>
</evidence>
<feature type="chain" id="PRO_5034776656" evidence="3">
    <location>
        <begin position="33"/>
        <end position="240"/>
    </location>
</feature>
<feature type="signal peptide" evidence="3">
    <location>
        <begin position="1"/>
        <end position="32"/>
    </location>
</feature>
<keyword evidence="2" id="KW-1133">Transmembrane helix</keyword>
<keyword evidence="2" id="KW-0812">Transmembrane</keyword>
<proteinExistence type="predicted"/>
<keyword evidence="3" id="KW-0732">Signal</keyword>
<feature type="region of interest" description="Disordered" evidence="1">
    <location>
        <begin position="76"/>
        <end position="107"/>
    </location>
</feature>
<evidence type="ECO:0000256" key="3">
    <source>
        <dbReference type="SAM" id="SignalP"/>
    </source>
</evidence>
<evidence type="ECO:0000256" key="2">
    <source>
        <dbReference type="SAM" id="Phobius"/>
    </source>
</evidence>
<accession>A0A8D0AGM9</accession>
<evidence type="ECO:0000313" key="4">
    <source>
        <dbReference type="Ensembl" id="ENSSLUP00000054875.1"/>
    </source>
</evidence>
<keyword evidence="2" id="KW-0472">Membrane</keyword>
<feature type="compositionally biased region" description="Low complexity" evidence="1">
    <location>
        <begin position="90"/>
        <end position="107"/>
    </location>
</feature>
<organism evidence="4 5">
    <name type="scientific">Sander lucioperca</name>
    <name type="common">Pike-perch</name>
    <name type="synonym">Perca lucioperca</name>
    <dbReference type="NCBI Taxonomy" id="283035"/>
    <lineage>
        <taxon>Eukaryota</taxon>
        <taxon>Metazoa</taxon>
        <taxon>Chordata</taxon>
        <taxon>Craniata</taxon>
        <taxon>Vertebrata</taxon>
        <taxon>Euteleostomi</taxon>
        <taxon>Actinopterygii</taxon>
        <taxon>Neopterygii</taxon>
        <taxon>Teleostei</taxon>
        <taxon>Neoteleostei</taxon>
        <taxon>Acanthomorphata</taxon>
        <taxon>Eupercaria</taxon>
        <taxon>Perciformes</taxon>
        <taxon>Percoidei</taxon>
        <taxon>Percidae</taxon>
        <taxon>Luciopercinae</taxon>
        <taxon>Sander</taxon>
    </lineage>
</organism>
<dbReference type="AlphaFoldDB" id="A0A8D0AGM9"/>
<reference evidence="4" key="1">
    <citation type="submission" date="2025-08" db="UniProtKB">
        <authorList>
            <consortium name="Ensembl"/>
        </authorList>
    </citation>
    <scope>IDENTIFICATION</scope>
</reference>
<dbReference type="Proteomes" id="UP000694568">
    <property type="component" value="Unplaced"/>
</dbReference>
<name>A0A8D0AGM9_SANLU</name>
<sequence>MSCFPVQDLMAMDTIFATLFCYLLVLFAVAQTENNVTITSTVTTAGLNLTHTTTMVTSSNSTVRVTVISNLTENTTPFTSTTRDNETVTKTEATTESTSPLQTSQSTTVMTPLTNSTSLTTTSPGTATFTALTKPTIQTTIGLGLNISDFNLTVLFSVVLGVFALALVVFMFHRCKHKIQYLHQPLNNTDDTGKIFPFIIQSIHDDTLVISGGLYDGHPIYDNVPTAPADQSQFRLQFLH</sequence>
<dbReference type="GeneTree" id="ENSGT00970000193581"/>
<reference evidence="4" key="2">
    <citation type="submission" date="2025-09" db="UniProtKB">
        <authorList>
            <consortium name="Ensembl"/>
        </authorList>
    </citation>
    <scope>IDENTIFICATION</scope>
</reference>
<protein>
    <submittedName>
        <fullName evidence="4">Uncharacterized protein</fullName>
    </submittedName>
</protein>
<keyword evidence="5" id="KW-1185">Reference proteome</keyword>